<name>A0A0G0UG96_9BACT</name>
<dbReference type="AlphaFoldDB" id="A0A0G0UG96"/>
<dbReference type="SUPFAM" id="SSF89095">
    <property type="entry name" value="GatB/YqeY motif"/>
    <property type="match status" value="1"/>
</dbReference>
<dbReference type="Proteomes" id="UP000034854">
    <property type="component" value="Unassembled WGS sequence"/>
</dbReference>
<dbReference type="EMBL" id="LCAG01000002">
    <property type="protein sequence ID" value="KKR87909.1"/>
    <property type="molecule type" value="Genomic_DNA"/>
</dbReference>
<accession>A0A0G0UG96</accession>
<protein>
    <recommendedName>
        <fullName evidence="3">GatB/YqeY domain-containing protein</fullName>
    </recommendedName>
</protein>
<sequence>MATLSELEEDLKNSLKAKNAVATSTLRLLISEIKNARIAKGEDLTDEEITSVVQKSAKQHKESIEAFEKANRDELVKQEKAELEVIKKYLPEQITGQEIEKIVDEVISQTGVSTIADMGKIMGGVMGKLKGQADGNLVSEIVKTKLSG</sequence>
<dbReference type="GO" id="GO:0016884">
    <property type="term" value="F:carbon-nitrogen ligase activity, with glutamine as amido-N-donor"/>
    <property type="evidence" value="ECO:0007669"/>
    <property type="project" value="InterPro"/>
</dbReference>
<comment type="caution">
    <text evidence="1">The sequence shown here is derived from an EMBL/GenBank/DDBJ whole genome shotgun (WGS) entry which is preliminary data.</text>
</comment>
<dbReference type="InterPro" id="IPR019004">
    <property type="entry name" value="YqeY/Aim41"/>
</dbReference>
<dbReference type="Gene3D" id="1.10.10.410">
    <property type="match status" value="1"/>
</dbReference>
<evidence type="ECO:0000313" key="2">
    <source>
        <dbReference type="Proteomes" id="UP000034854"/>
    </source>
</evidence>
<dbReference type="Gene3D" id="1.10.1510.10">
    <property type="entry name" value="Uncharacterised protein YqeY/AIM41 PF09424, N-terminal domain"/>
    <property type="match status" value="1"/>
</dbReference>
<dbReference type="InterPro" id="IPR042184">
    <property type="entry name" value="YqeY/Aim41_N"/>
</dbReference>
<dbReference type="PANTHER" id="PTHR28055">
    <property type="entry name" value="ALTERED INHERITANCE OF MITOCHONDRIA PROTEIN 41, MITOCHONDRIAL"/>
    <property type="match status" value="1"/>
</dbReference>
<dbReference type="InterPro" id="IPR003789">
    <property type="entry name" value="Asn/Gln_tRNA_amidoTrase-B-like"/>
</dbReference>
<dbReference type="Pfam" id="PF09424">
    <property type="entry name" value="YqeY"/>
    <property type="match status" value="1"/>
</dbReference>
<dbReference type="PANTHER" id="PTHR28055:SF1">
    <property type="entry name" value="ALTERED INHERITANCE OF MITOCHONDRIA PROTEIN 41, MITOCHONDRIAL"/>
    <property type="match status" value="1"/>
</dbReference>
<organism evidence="1 2">
    <name type="scientific">Candidatus Curtissbacteria bacterium GW2011_GWA1_41_11</name>
    <dbReference type="NCBI Taxonomy" id="1618409"/>
    <lineage>
        <taxon>Bacteria</taxon>
        <taxon>Candidatus Curtissiibacteriota</taxon>
    </lineage>
</organism>
<gene>
    <name evidence="1" type="ORF">UU34_C0002G0026</name>
</gene>
<proteinExistence type="predicted"/>
<evidence type="ECO:0008006" key="3">
    <source>
        <dbReference type="Google" id="ProtNLM"/>
    </source>
</evidence>
<dbReference type="InterPro" id="IPR023168">
    <property type="entry name" value="GatB_Yqey_C_2"/>
</dbReference>
<evidence type="ECO:0000313" key="1">
    <source>
        <dbReference type="EMBL" id="KKR87909.1"/>
    </source>
</evidence>
<reference evidence="1 2" key="1">
    <citation type="journal article" date="2015" name="Nature">
        <title>rRNA introns, odd ribosomes, and small enigmatic genomes across a large radiation of phyla.</title>
        <authorList>
            <person name="Brown C.T."/>
            <person name="Hug L.A."/>
            <person name="Thomas B.C."/>
            <person name="Sharon I."/>
            <person name="Castelle C.J."/>
            <person name="Singh A."/>
            <person name="Wilkins M.J."/>
            <person name="Williams K.H."/>
            <person name="Banfield J.F."/>
        </authorList>
    </citation>
    <scope>NUCLEOTIDE SEQUENCE [LARGE SCALE GENOMIC DNA]</scope>
</reference>